<feature type="domain" description="DUF4440" evidence="1">
    <location>
        <begin position="8"/>
        <end position="112"/>
    </location>
</feature>
<dbReference type="InterPro" id="IPR027843">
    <property type="entry name" value="DUF4440"/>
</dbReference>
<evidence type="ECO:0000259" key="1">
    <source>
        <dbReference type="Pfam" id="PF14534"/>
    </source>
</evidence>
<sequence length="123" mass="13399">MEINKTDIEAIEARLVEGIKAGDVGFLDKLLHDDLLCITPNGKTITKAMDLASHKSREMIVDKLTHNIENISIIGDTAVATVIYDAAGVMLGEPISGKFKYIRVWKLVDDGLKVIAASCCQID</sequence>
<dbReference type="Proteomes" id="UP000466586">
    <property type="component" value="Unassembled WGS sequence"/>
</dbReference>
<keyword evidence="3" id="KW-1185">Reference proteome</keyword>
<gene>
    <name evidence="2" type="ORF">GS399_08285</name>
</gene>
<organism evidence="2 3">
    <name type="scientific">Hufsiella arboris</name>
    <dbReference type="NCBI Taxonomy" id="2695275"/>
    <lineage>
        <taxon>Bacteria</taxon>
        <taxon>Pseudomonadati</taxon>
        <taxon>Bacteroidota</taxon>
        <taxon>Sphingobacteriia</taxon>
        <taxon>Sphingobacteriales</taxon>
        <taxon>Sphingobacteriaceae</taxon>
        <taxon>Hufsiella</taxon>
    </lineage>
</organism>
<reference evidence="2 3" key="1">
    <citation type="submission" date="2019-11" db="EMBL/GenBank/DDBJ databases">
        <title>Pedobacter sp. HMF7647 Genome sequencing and assembly.</title>
        <authorList>
            <person name="Kang H."/>
            <person name="Kim H."/>
            <person name="Joh K."/>
        </authorList>
    </citation>
    <scope>NUCLEOTIDE SEQUENCE [LARGE SCALE GENOMIC DNA]</scope>
    <source>
        <strain evidence="2 3">HMF7647</strain>
    </source>
</reference>
<accession>A0A7K1Y8R6</accession>
<dbReference type="AlphaFoldDB" id="A0A7K1Y8R6"/>
<dbReference type="EMBL" id="WVHT01000003">
    <property type="protein sequence ID" value="MXV50967.1"/>
    <property type="molecule type" value="Genomic_DNA"/>
</dbReference>
<dbReference type="Pfam" id="PF14534">
    <property type="entry name" value="DUF4440"/>
    <property type="match status" value="1"/>
</dbReference>
<name>A0A7K1Y8R6_9SPHI</name>
<dbReference type="Gene3D" id="3.10.450.50">
    <property type="match status" value="1"/>
</dbReference>
<evidence type="ECO:0000313" key="3">
    <source>
        <dbReference type="Proteomes" id="UP000466586"/>
    </source>
</evidence>
<proteinExistence type="predicted"/>
<protein>
    <submittedName>
        <fullName evidence="2">DUF4440 domain-containing protein</fullName>
    </submittedName>
</protein>
<dbReference type="InterPro" id="IPR032710">
    <property type="entry name" value="NTF2-like_dom_sf"/>
</dbReference>
<dbReference type="SUPFAM" id="SSF54427">
    <property type="entry name" value="NTF2-like"/>
    <property type="match status" value="1"/>
</dbReference>
<comment type="caution">
    <text evidence="2">The sequence shown here is derived from an EMBL/GenBank/DDBJ whole genome shotgun (WGS) entry which is preliminary data.</text>
</comment>
<dbReference type="RefSeq" id="WP_160844146.1">
    <property type="nucleotide sequence ID" value="NZ_WVHT01000003.1"/>
</dbReference>
<evidence type="ECO:0000313" key="2">
    <source>
        <dbReference type="EMBL" id="MXV50967.1"/>
    </source>
</evidence>